<feature type="compositionally biased region" description="Basic and acidic residues" evidence="1">
    <location>
        <begin position="1"/>
        <end position="16"/>
    </location>
</feature>
<gene>
    <name evidence="2" type="ORF">OUZ56_005941</name>
</gene>
<dbReference type="EMBL" id="JAOYFB010000001">
    <property type="protein sequence ID" value="KAK4004199.1"/>
    <property type="molecule type" value="Genomic_DNA"/>
</dbReference>
<dbReference type="Proteomes" id="UP001234178">
    <property type="component" value="Unassembled WGS sequence"/>
</dbReference>
<organism evidence="2 3">
    <name type="scientific">Daphnia magna</name>
    <dbReference type="NCBI Taxonomy" id="35525"/>
    <lineage>
        <taxon>Eukaryota</taxon>
        <taxon>Metazoa</taxon>
        <taxon>Ecdysozoa</taxon>
        <taxon>Arthropoda</taxon>
        <taxon>Crustacea</taxon>
        <taxon>Branchiopoda</taxon>
        <taxon>Diplostraca</taxon>
        <taxon>Cladocera</taxon>
        <taxon>Anomopoda</taxon>
        <taxon>Daphniidae</taxon>
        <taxon>Daphnia</taxon>
    </lineage>
</organism>
<sequence length="98" mass="11285">MADKKDQHIDKSKRSEMAGQDGRPHYTGIRFDGTNFDSWQFGVRLVLQSEELWTIVKGNEMKPQPIINEERVTNTAAISAWDKKNISAMRIIYSSIQE</sequence>
<keyword evidence="3" id="KW-1185">Reference proteome</keyword>
<comment type="caution">
    <text evidence="2">The sequence shown here is derived from an EMBL/GenBank/DDBJ whole genome shotgun (WGS) entry which is preliminary data.</text>
</comment>
<evidence type="ECO:0000313" key="2">
    <source>
        <dbReference type="EMBL" id="KAK4004199.1"/>
    </source>
</evidence>
<evidence type="ECO:0000256" key="1">
    <source>
        <dbReference type="SAM" id="MobiDB-lite"/>
    </source>
</evidence>
<feature type="region of interest" description="Disordered" evidence="1">
    <location>
        <begin position="1"/>
        <end position="27"/>
    </location>
</feature>
<evidence type="ECO:0008006" key="4">
    <source>
        <dbReference type="Google" id="ProtNLM"/>
    </source>
</evidence>
<evidence type="ECO:0000313" key="3">
    <source>
        <dbReference type="Proteomes" id="UP001234178"/>
    </source>
</evidence>
<proteinExistence type="predicted"/>
<accession>A0ABQ9YU64</accession>
<reference evidence="2 3" key="1">
    <citation type="journal article" date="2023" name="Nucleic Acids Res.">
        <title>The hologenome of Daphnia magna reveals possible DNA methylation and microbiome-mediated evolution of the host genome.</title>
        <authorList>
            <person name="Chaturvedi A."/>
            <person name="Li X."/>
            <person name="Dhandapani V."/>
            <person name="Marshall H."/>
            <person name="Kissane S."/>
            <person name="Cuenca-Cambronero M."/>
            <person name="Asole G."/>
            <person name="Calvet F."/>
            <person name="Ruiz-Romero M."/>
            <person name="Marangio P."/>
            <person name="Guigo R."/>
            <person name="Rago D."/>
            <person name="Mirbahai L."/>
            <person name="Eastwood N."/>
            <person name="Colbourne J.K."/>
            <person name="Zhou J."/>
            <person name="Mallon E."/>
            <person name="Orsini L."/>
        </authorList>
    </citation>
    <scope>NUCLEOTIDE SEQUENCE [LARGE SCALE GENOMIC DNA]</scope>
    <source>
        <strain evidence="2">LRV0_1</strain>
    </source>
</reference>
<protein>
    <recommendedName>
        <fullName evidence="4">Retrotransposon Copia-like N-terminal domain-containing protein</fullName>
    </recommendedName>
</protein>
<name>A0ABQ9YU64_9CRUS</name>